<dbReference type="Proteomes" id="UP001490330">
    <property type="component" value="Unassembled WGS sequence"/>
</dbReference>
<sequence length="229" mass="24929">MVAEVGPNHPAEWAAMKAVAAKLGTGSPETVRTWVRRAEVDAGRRPGVTSEEAAEIKRLRAENAELRRANEVLKAASAFFAAALDRPSKRRRRDRAGIPAGPGLVHHSDAGSQYTSFAFTAHLLEAGIDASIGTVGDALDNALMESQIGLYKTELIKPRRPWHGLADVELGTAEWVDWFNNQRLHRVAFGAIGGVNFAFALATLPGDANVARDWAWSTRRRPCRTPSSR</sequence>
<keyword evidence="1" id="KW-0175">Coiled coil</keyword>
<dbReference type="InterPro" id="IPR036397">
    <property type="entry name" value="RNaseH_sf"/>
</dbReference>
<dbReference type="InterPro" id="IPR050900">
    <property type="entry name" value="Transposase_IS3/IS150/IS904"/>
</dbReference>
<dbReference type="InterPro" id="IPR009057">
    <property type="entry name" value="Homeodomain-like_sf"/>
</dbReference>
<dbReference type="Gene3D" id="1.10.10.10">
    <property type="entry name" value="Winged helix-like DNA-binding domain superfamily/Winged helix DNA-binding domain"/>
    <property type="match status" value="1"/>
</dbReference>
<name>A0ABV1VJV8_9ACTN</name>
<reference evidence="3 4" key="1">
    <citation type="submission" date="2024-06" db="EMBL/GenBank/DDBJ databases">
        <title>The Natural Products Discovery Center: Release of the First 8490 Sequenced Strains for Exploring Actinobacteria Biosynthetic Diversity.</title>
        <authorList>
            <person name="Kalkreuter E."/>
            <person name="Kautsar S.A."/>
            <person name="Yang D."/>
            <person name="Bader C.D."/>
            <person name="Teijaro C.N."/>
            <person name="Fluegel L."/>
            <person name="Davis C.M."/>
            <person name="Simpson J.R."/>
            <person name="Lauterbach L."/>
            <person name="Steele A.D."/>
            <person name="Gui C."/>
            <person name="Meng S."/>
            <person name="Li G."/>
            <person name="Viehrig K."/>
            <person name="Ye F."/>
            <person name="Su P."/>
            <person name="Kiefer A.F."/>
            <person name="Nichols A."/>
            <person name="Cepeda A.J."/>
            <person name="Yan W."/>
            <person name="Fan B."/>
            <person name="Jiang Y."/>
            <person name="Adhikari A."/>
            <person name="Zheng C.-J."/>
            <person name="Schuster L."/>
            <person name="Cowan T.M."/>
            <person name="Smanski M.J."/>
            <person name="Chevrette M.G."/>
            <person name="De Carvalho L.P.S."/>
            <person name="Shen B."/>
        </authorList>
    </citation>
    <scope>NUCLEOTIDE SEQUENCE [LARGE SCALE GENOMIC DNA]</scope>
    <source>
        <strain evidence="3 4">NPDC000632</strain>
    </source>
</reference>
<gene>
    <name evidence="3" type="ORF">ABT322_21230</name>
</gene>
<dbReference type="SUPFAM" id="SSF53098">
    <property type="entry name" value="Ribonuclease H-like"/>
    <property type="match status" value="1"/>
</dbReference>
<evidence type="ECO:0000313" key="4">
    <source>
        <dbReference type="Proteomes" id="UP001490330"/>
    </source>
</evidence>
<comment type="caution">
    <text evidence="3">The sequence shown here is derived from an EMBL/GenBank/DDBJ whole genome shotgun (WGS) entry which is preliminary data.</text>
</comment>
<evidence type="ECO:0000256" key="1">
    <source>
        <dbReference type="SAM" id="Coils"/>
    </source>
</evidence>
<dbReference type="InterPro" id="IPR012337">
    <property type="entry name" value="RNaseH-like_sf"/>
</dbReference>
<accession>A0ABV1VJV8</accession>
<organism evidence="3 4">
    <name type="scientific">Streptomyces flaveolus</name>
    <dbReference type="NCBI Taxonomy" id="67297"/>
    <lineage>
        <taxon>Bacteria</taxon>
        <taxon>Bacillati</taxon>
        <taxon>Actinomycetota</taxon>
        <taxon>Actinomycetes</taxon>
        <taxon>Kitasatosporales</taxon>
        <taxon>Streptomycetaceae</taxon>
        <taxon>Streptomyces</taxon>
    </lineage>
</organism>
<dbReference type="InterPro" id="IPR036388">
    <property type="entry name" value="WH-like_DNA-bd_sf"/>
</dbReference>
<evidence type="ECO:0000259" key="2">
    <source>
        <dbReference type="Pfam" id="PF13683"/>
    </source>
</evidence>
<dbReference type="SUPFAM" id="SSF46689">
    <property type="entry name" value="Homeodomain-like"/>
    <property type="match status" value="1"/>
</dbReference>
<dbReference type="PANTHER" id="PTHR46889">
    <property type="entry name" value="TRANSPOSASE INSF FOR INSERTION SEQUENCE IS3B-RELATED"/>
    <property type="match status" value="1"/>
</dbReference>
<proteinExistence type="predicted"/>
<dbReference type="EMBL" id="JBEPCV010000021">
    <property type="protein sequence ID" value="MER6906245.1"/>
    <property type="molecule type" value="Genomic_DNA"/>
</dbReference>
<keyword evidence="4" id="KW-1185">Reference proteome</keyword>
<protein>
    <submittedName>
        <fullName evidence="3">Integrase core domain-containing protein</fullName>
    </submittedName>
</protein>
<feature type="domain" description="Integrase catalytic" evidence="2">
    <location>
        <begin position="127"/>
        <end position="186"/>
    </location>
</feature>
<evidence type="ECO:0000313" key="3">
    <source>
        <dbReference type="EMBL" id="MER6906245.1"/>
    </source>
</evidence>
<feature type="coiled-coil region" evidence="1">
    <location>
        <begin position="49"/>
        <end position="76"/>
    </location>
</feature>
<dbReference type="PANTHER" id="PTHR46889:SF4">
    <property type="entry name" value="TRANSPOSASE INSO FOR INSERTION SEQUENCE ELEMENT IS911B-RELATED"/>
    <property type="match status" value="1"/>
</dbReference>
<dbReference type="InterPro" id="IPR001584">
    <property type="entry name" value="Integrase_cat-core"/>
</dbReference>
<dbReference type="Gene3D" id="3.30.420.10">
    <property type="entry name" value="Ribonuclease H-like superfamily/Ribonuclease H"/>
    <property type="match status" value="1"/>
</dbReference>
<dbReference type="Pfam" id="PF13683">
    <property type="entry name" value="rve_3"/>
    <property type="match status" value="1"/>
</dbReference>